<dbReference type="Gene3D" id="1.10.10.60">
    <property type="entry name" value="Homeodomain-like"/>
    <property type="match status" value="1"/>
</dbReference>
<feature type="region of interest" description="Disordered" evidence="1">
    <location>
        <begin position="61"/>
        <end position="96"/>
    </location>
</feature>
<dbReference type="AlphaFoldDB" id="A0A3F2RDN7"/>
<dbReference type="Pfam" id="PF13384">
    <property type="entry name" value="HTH_23"/>
    <property type="match status" value="1"/>
</dbReference>
<evidence type="ECO:0000313" key="3">
    <source>
        <dbReference type="EMBL" id="RLN53855.1"/>
    </source>
</evidence>
<sequence>MAMTVLPSFQAFLQSTTSPQPMSPLLGNQQRADSPTSYSYGWHHASNSNMQMASSPQYYNNNNNYYSSSPSSSEAEDDDMMATGVRRRSRSEESCTGFKRPLTAVGLGATPLSPNGSNFCPTVDKRVKKKYLKERERCEIVRRVRAGEKQAHLAKEFGVSRAAVCYLLKHQIEIMRRSSQRLKTAADVNTFLCHLICDFQAI</sequence>
<dbReference type="Proteomes" id="UP000284657">
    <property type="component" value="Unassembled WGS sequence"/>
</dbReference>
<gene>
    <name evidence="2" type="ORF">BBJ29_008591</name>
    <name evidence="3" type="ORF">BBP00_00009169</name>
</gene>
<organism evidence="3 4">
    <name type="scientific">Phytophthora kernoviae</name>
    <dbReference type="NCBI Taxonomy" id="325452"/>
    <lineage>
        <taxon>Eukaryota</taxon>
        <taxon>Sar</taxon>
        <taxon>Stramenopiles</taxon>
        <taxon>Oomycota</taxon>
        <taxon>Peronosporomycetes</taxon>
        <taxon>Peronosporales</taxon>
        <taxon>Peronosporaceae</taxon>
        <taxon>Phytophthora</taxon>
    </lineage>
</organism>
<evidence type="ECO:0008006" key="6">
    <source>
        <dbReference type="Google" id="ProtNLM"/>
    </source>
</evidence>
<feature type="region of interest" description="Disordered" evidence="1">
    <location>
        <begin position="16"/>
        <end position="40"/>
    </location>
</feature>
<evidence type="ECO:0000313" key="2">
    <source>
        <dbReference type="EMBL" id="RLN48210.1"/>
    </source>
</evidence>
<comment type="caution">
    <text evidence="3">The sequence shown here is derived from an EMBL/GenBank/DDBJ whole genome shotgun (WGS) entry which is preliminary data.</text>
</comment>
<evidence type="ECO:0000256" key="1">
    <source>
        <dbReference type="SAM" id="MobiDB-lite"/>
    </source>
</evidence>
<name>A0A3F2RDN7_9STRA</name>
<dbReference type="Proteomes" id="UP000277300">
    <property type="component" value="Unassembled WGS sequence"/>
</dbReference>
<evidence type="ECO:0000313" key="5">
    <source>
        <dbReference type="Proteomes" id="UP000284657"/>
    </source>
</evidence>
<protein>
    <recommendedName>
        <fullName evidence="6">HTH psq-type domain-containing protein</fullName>
    </recommendedName>
</protein>
<proteinExistence type="predicted"/>
<evidence type="ECO:0000313" key="4">
    <source>
        <dbReference type="Proteomes" id="UP000277300"/>
    </source>
</evidence>
<dbReference type="EMBL" id="MBDO02000571">
    <property type="protein sequence ID" value="RLN53855.1"/>
    <property type="molecule type" value="Genomic_DNA"/>
</dbReference>
<dbReference type="EMBL" id="MBAD02002341">
    <property type="protein sequence ID" value="RLN48210.1"/>
    <property type="molecule type" value="Genomic_DNA"/>
</dbReference>
<dbReference type="OrthoDB" id="125347at2759"/>
<feature type="compositionally biased region" description="Low complexity" evidence="1">
    <location>
        <begin position="61"/>
        <end position="73"/>
    </location>
</feature>
<accession>A0A3F2RDN7</accession>
<reference evidence="4 5" key="1">
    <citation type="submission" date="2018-07" db="EMBL/GenBank/DDBJ databases">
        <title>Genome sequencing of oomycete isolates from Chile give support for New Zealand origin for Phytophthora kernoviae and make available the first Nothophytophthora sp. genome.</title>
        <authorList>
            <person name="Studholme D.J."/>
            <person name="Sanfuentes E."/>
            <person name="Panda P."/>
            <person name="Hill R."/>
            <person name="Sambles C."/>
            <person name="Grant M."/>
            <person name="Williams N.M."/>
            <person name="Mcdougal R.L."/>
        </authorList>
    </citation>
    <scope>NUCLEOTIDE SEQUENCE [LARGE SCALE GENOMIC DNA]</scope>
    <source>
        <strain evidence="3">Chile6</strain>
        <strain evidence="2">Chile7</strain>
    </source>
</reference>